<evidence type="ECO:0000313" key="3">
    <source>
        <dbReference type="Proteomes" id="UP001465976"/>
    </source>
</evidence>
<name>A0ABR3ET45_9AGAR</name>
<proteinExistence type="predicted"/>
<evidence type="ECO:0000256" key="1">
    <source>
        <dbReference type="SAM" id="MobiDB-lite"/>
    </source>
</evidence>
<reference evidence="2 3" key="1">
    <citation type="submission" date="2024-02" db="EMBL/GenBank/DDBJ databases">
        <title>A draft genome for the cacao thread blight pathogen Marasmius crinis-equi.</title>
        <authorList>
            <person name="Cohen S.P."/>
            <person name="Baruah I.K."/>
            <person name="Amoako-Attah I."/>
            <person name="Bukari Y."/>
            <person name="Meinhardt L.W."/>
            <person name="Bailey B.A."/>
        </authorList>
    </citation>
    <scope>NUCLEOTIDE SEQUENCE [LARGE SCALE GENOMIC DNA]</scope>
    <source>
        <strain evidence="2 3">GH-76</strain>
    </source>
</reference>
<comment type="caution">
    <text evidence="2">The sequence shown here is derived from an EMBL/GenBank/DDBJ whole genome shotgun (WGS) entry which is preliminary data.</text>
</comment>
<evidence type="ECO:0000313" key="2">
    <source>
        <dbReference type="EMBL" id="KAL0566081.1"/>
    </source>
</evidence>
<feature type="region of interest" description="Disordered" evidence="1">
    <location>
        <begin position="24"/>
        <end position="51"/>
    </location>
</feature>
<dbReference type="Proteomes" id="UP001465976">
    <property type="component" value="Unassembled WGS sequence"/>
</dbReference>
<accession>A0ABR3ET45</accession>
<sequence length="87" mass="9923">MPTKESTGATLEKEQKRREFIFALEKGTPEGPQPDPESDIPQMEPEYGKNSEKMAEIARDYHDDLQLQDMSKDLDICVQVIAEVLQN</sequence>
<gene>
    <name evidence="2" type="ORF">V5O48_015934</name>
</gene>
<dbReference type="EMBL" id="JBAHYK010002015">
    <property type="protein sequence ID" value="KAL0566081.1"/>
    <property type="molecule type" value="Genomic_DNA"/>
</dbReference>
<feature type="non-terminal residue" evidence="2">
    <location>
        <position position="87"/>
    </location>
</feature>
<protein>
    <submittedName>
        <fullName evidence="2">Uncharacterized protein</fullName>
    </submittedName>
</protein>
<keyword evidence="3" id="KW-1185">Reference proteome</keyword>
<organism evidence="2 3">
    <name type="scientific">Marasmius crinis-equi</name>
    <dbReference type="NCBI Taxonomy" id="585013"/>
    <lineage>
        <taxon>Eukaryota</taxon>
        <taxon>Fungi</taxon>
        <taxon>Dikarya</taxon>
        <taxon>Basidiomycota</taxon>
        <taxon>Agaricomycotina</taxon>
        <taxon>Agaricomycetes</taxon>
        <taxon>Agaricomycetidae</taxon>
        <taxon>Agaricales</taxon>
        <taxon>Marasmiineae</taxon>
        <taxon>Marasmiaceae</taxon>
        <taxon>Marasmius</taxon>
    </lineage>
</organism>